<reference evidence="2" key="1">
    <citation type="journal article" date="2002" name="Nature">
        <title>The genome sequence and structure of rice chromosome 1.</title>
        <authorList>
            <person name="Sasaki T."/>
            <person name="Matsumoto T."/>
            <person name="Yamamoto K."/>
            <person name="Sakata K."/>
            <person name="Baba T."/>
            <person name="Katayose Y."/>
            <person name="Wu J."/>
            <person name="Niimura Y."/>
            <person name="Cheng Z."/>
            <person name="Nagamura Y."/>
            <person name="Antonio B.A."/>
            <person name="Kanamori H."/>
            <person name="Hosokawa S."/>
            <person name="Masukawa M."/>
            <person name="Arikawa K."/>
            <person name="Chiden Y."/>
            <person name="Hayashi M."/>
            <person name="Okamoto M."/>
            <person name="Ando T."/>
            <person name="Aoki H."/>
            <person name="Arita K."/>
            <person name="Hamada M."/>
            <person name="Harada C."/>
            <person name="Hijishita S."/>
            <person name="Honda M."/>
            <person name="Ichikawa Y."/>
            <person name="Idonuma A."/>
            <person name="Iijima M."/>
            <person name="Ikeda M."/>
            <person name="Ikeno M."/>
            <person name="Itoh S."/>
            <person name="Itoh T."/>
            <person name="Itoh Y."/>
            <person name="Itoh Y."/>
            <person name="Iwabuchi A."/>
            <person name="Kamiya K."/>
            <person name="Karasawa W."/>
            <person name="Katagiri S."/>
            <person name="Kikuta A."/>
            <person name="Kobayashi N."/>
            <person name="Kono I."/>
            <person name="Machita K."/>
            <person name="Maehara T."/>
            <person name="Mizuno H."/>
            <person name="Mizubayashi T."/>
            <person name="Mukai Y."/>
            <person name="Nagasaki H."/>
            <person name="Nakashima M."/>
            <person name="Nakama Y."/>
            <person name="Nakamichi Y."/>
            <person name="Nakamura M."/>
            <person name="Namiki N."/>
            <person name="Negishi M."/>
            <person name="Ohta I."/>
            <person name="Ono N."/>
            <person name="Saji S."/>
            <person name="Sakai K."/>
            <person name="Shibata M."/>
            <person name="Shimokawa T."/>
            <person name="Shomura A."/>
            <person name="Song J."/>
            <person name="Takazaki Y."/>
            <person name="Terasawa K."/>
            <person name="Tsuji K."/>
            <person name="Waki K."/>
            <person name="Yamagata H."/>
            <person name="Yamane H."/>
            <person name="Yoshiki S."/>
            <person name="Yoshihara R."/>
            <person name="Yukawa K."/>
            <person name="Zhong H."/>
            <person name="Iwama H."/>
            <person name="Endo T."/>
            <person name="Ito H."/>
            <person name="Hahn J.H."/>
            <person name="Kim H.I."/>
            <person name="Eun M.Y."/>
            <person name="Yano M."/>
            <person name="Jiang J."/>
            <person name="Gojobori T."/>
        </authorList>
    </citation>
    <scope>NUCLEOTIDE SEQUENCE [LARGE SCALE GENOMIC DNA]</scope>
</reference>
<dbReference type="Proteomes" id="UP000817658">
    <property type="component" value="Chromosome 1"/>
</dbReference>
<feature type="compositionally biased region" description="Basic residues" evidence="1">
    <location>
        <begin position="21"/>
        <end position="32"/>
    </location>
</feature>
<sequence>MRKSRFSRVDAYVACTGKQNTQKKFKKNKKPRIGGAASSSSSSSVAASEPPASASPASALPPTRSTLLRPDRRRHPSPPPDLGRGAERIPCGGRTDGRRICAGTTTVRWIPRLHRRRMELRLPCANADRRRATVTEARTRRVMREKRGVRERER</sequence>
<gene>
    <name evidence="2" type="primary">B1129H01.24</name>
</gene>
<name>Q5QM50_ORYSJ</name>
<dbReference type="AlphaFoldDB" id="Q5QM50"/>
<accession>Q5QM50</accession>
<feature type="region of interest" description="Disordered" evidence="1">
    <location>
        <begin position="16"/>
        <end position="97"/>
    </location>
</feature>
<protein>
    <submittedName>
        <fullName evidence="2">Uncharacterized protein</fullName>
    </submittedName>
</protein>
<evidence type="ECO:0000256" key="1">
    <source>
        <dbReference type="SAM" id="MobiDB-lite"/>
    </source>
</evidence>
<organism evidence="2">
    <name type="scientific">Oryza sativa subsp. japonica</name>
    <name type="common">Rice</name>
    <dbReference type="NCBI Taxonomy" id="39947"/>
    <lineage>
        <taxon>Eukaryota</taxon>
        <taxon>Viridiplantae</taxon>
        <taxon>Streptophyta</taxon>
        <taxon>Embryophyta</taxon>
        <taxon>Tracheophyta</taxon>
        <taxon>Spermatophyta</taxon>
        <taxon>Magnoliopsida</taxon>
        <taxon>Liliopsida</taxon>
        <taxon>Poales</taxon>
        <taxon>Poaceae</taxon>
        <taxon>BOP clade</taxon>
        <taxon>Oryzoideae</taxon>
        <taxon>Oryzeae</taxon>
        <taxon>Oryzinae</taxon>
        <taxon>Oryza</taxon>
        <taxon>Oryza sativa</taxon>
    </lineage>
</organism>
<evidence type="ECO:0000313" key="2">
    <source>
        <dbReference type="EMBL" id="BAD73517.1"/>
    </source>
</evidence>
<feature type="compositionally biased region" description="Low complexity" evidence="1">
    <location>
        <begin position="36"/>
        <end position="62"/>
    </location>
</feature>
<proteinExistence type="predicted"/>
<dbReference type="EMBL" id="AP003370">
    <property type="protein sequence ID" value="BAD73517.1"/>
    <property type="molecule type" value="Genomic_DNA"/>
</dbReference>